<name>A0A1J5QWJ2_9ZZZZ</name>
<dbReference type="AntiFam" id="ANF00171">
    <property type="entry name" value="Shadow ORF (opposite pikAII)"/>
</dbReference>
<reference evidence="2" key="1">
    <citation type="submission" date="2016-10" db="EMBL/GenBank/DDBJ databases">
        <title>Sequence of Gallionella enrichment culture.</title>
        <authorList>
            <person name="Poehlein A."/>
            <person name="Muehling M."/>
            <person name="Daniel R."/>
        </authorList>
    </citation>
    <scope>NUCLEOTIDE SEQUENCE</scope>
</reference>
<accession>A0A1J5QWJ2</accession>
<comment type="caution">
    <text evidence="2">The sequence shown here is derived from an EMBL/GenBank/DDBJ whole genome shotgun (WGS) entry which is preliminary data.</text>
</comment>
<feature type="compositionally biased region" description="Basic residues" evidence="1">
    <location>
        <begin position="78"/>
        <end position="87"/>
    </location>
</feature>
<organism evidence="2">
    <name type="scientific">mine drainage metagenome</name>
    <dbReference type="NCBI Taxonomy" id="410659"/>
    <lineage>
        <taxon>unclassified sequences</taxon>
        <taxon>metagenomes</taxon>
        <taxon>ecological metagenomes</taxon>
    </lineage>
</organism>
<feature type="compositionally biased region" description="Low complexity" evidence="1">
    <location>
        <begin position="1"/>
        <end position="10"/>
    </location>
</feature>
<protein>
    <submittedName>
        <fullName evidence="2">Uncharacterized protein</fullName>
    </submittedName>
</protein>
<feature type="region of interest" description="Disordered" evidence="1">
    <location>
        <begin position="1"/>
        <end position="137"/>
    </location>
</feature>
<feature type="compositionally biased region" description="Gly residues" evidence="1">
    <location>
        <begin position="45"/>
        <end position="61"/>
    </location>
</feature>
<feature type="compositionally biased region" description="Basic and acidic residues" evidence="1">
    <location>
        <begin position="23"/>
        <end position="38"/>
    </location>
</feature>
<evidence type="ECO:0000313" key="2">
    <source>
        <dbReference type="EMBL" id="OIQ84172.1"/>
    </source>
</evidence>
<dbReference type="AlphaFoldDB" id="A0A1J5QWJ2"/>
<proteinExistence type="predicted"/>
<evidence type="ECO:0000256" key="1">
    <source>
        <dbReference type="SAM" id="MobiDB-lite"/>
    </source>
</evidence>
<sequence>MLARQGGQRAARADLQEGGVGVTRERRADRRREAHRLAEVAGPVIGAGGVGLGHPGAGAGGDDGKARRGECNGLDRGGKRRQGRVHHGRVEGVRGLQHARLHPADLQLGTPGFDGYARAGDDAGRRAVLGRQRQRLG</sequence>
<gene>
    <name evidence="2" type="ORF">GALL_340020</name>
</gene>
<dbReference type="EMBL" id="MLJW01000639">
    <property type="protein sequence ID" value="OIQ84172.1"/>
    <property type="molecule type" value="Genomic_DNA"/>
</dbReference>